<feature type="compositionally biased region" description="Polar residues" evidence="8">
    <location>
        <begin position="756"/>
        <end position="768"/>
    </location>
</feature>
<dbReference type="GO" id="GO:0005874">
    <property type="term" value="C:microtubule"/>
    <property type="evidence" value="ECO:0007669"/>
    <property type="project" value="UniProtKB-KW"/>
</dbReference>
<dbReference type="Gene3D" id="1.20.58.1980">
    <property type="match status" value="1"/>
</dbReference>
<feature type="region of interest" description="Disordered" evidence="8">
    <location>
        <begin position="706"/>
        <end position="851"/>
    </location>
</feature>
<dbReference type="EMBL" id="BGPR01015227">
    <property type="protein sequence ID" value="GBN68489.1"/>
    <property type="molecule type" value="Genomic_DNA"/>
</dbReference>
<feature type="compositionally biased region" description="Low complexity" evidence="8">
    <location>
        <begin position="131"/>
        <end position="142"/>
    </location>
</feature>
<sequence>MQITGNQQMARIVRHNDENVKEGYIRNGGKEVKLLTSALKAFQCNNRIVMAQRKHLDDFLRGRIIGRLECGRTQLEVSEELGIAQSVISRLWQRFQDDGNVSRCYSTGRPRVTTPNEVRELAVTAKRNRRSTSSDLSRQLSSATGTTVSRQTVYRRLGHIGLYARRPVRCVPLTATHCRLRLAWSREHALWTPQQWSCVMFSDESRFSLQSDSRRTFIWRAPGTRYHRENTIERHRYGGAGWLVWGGIILGSRTDLHVQSVTMTGHIYRDVILEQHVRLFRGAMGAEFLFMDDNARPHRANIVDECLQSEDIIRMDWPAYSPDLNPIEHVWDMLGRRIAARQPPPTCLPELRRALLDEWCNIPQDQIDNLILSMPRRCRKNRQVRAHNMNEHSSRSHTILILTLTSEVRDSEDPTHYIRRYGKVFLVDLAGSEKTKKTNSRGETLKEANNINKSLLVLGNCISALADPRKRSSHIPYRDSTLTKLLADSLGGSGLALMIACVSPSRVNIAETLNTLRYASRAKRIKTKPMVRMDPREQLIISLKREVRVLRMENSFLRQQLHLDNGLLTNNKGAAAVRGNVLVDDMKPDELKTMLQQYMNDNESLREENAELRFTNDLLTRELERVNKENERLQKERTRSAKQTRRPDSITASRAVLGSSDSLIDSNTWNNGAWRSIIDAEGEIEYMNNLNNNLTNNGRNLLNRQQQQLTPAKRKVGKSLGDITENQDENEEKQPVGLRRQRRNSWGSGIPRPVDNSRSSKSPPQHTPTDADAEEMFEDRTTPESNPTTPGSKLPPLLSMLMPKSRDRKKSGSKSKLKDPIDGETSTLARDLEQVQKAIRGESRASLRPTR</sequence>
<dbReference type="PRINTS" id="PR00380">
    <property type="entry name" value="KINESINHEAVY"/>
</dbReference>
<keyword evidence="5" id="KW-0206">Cytoskeleton</keyword>
<feature type="compositionally biased region" description="Low complexity" evidence="8">
    <location>
        <begin position="792"/>
        <end position="803"/>
    </location>
</feature>
<organism evidence="11 12">
    <name type="scientific">Araneus ventricosus</name>
    <name type="common">Orbweaver spider</name>
    <name type="synonym">Epeira ventricosa</name>
    <dbReference type="NCBI Taxonomy" id="182803"/>
    <lineage>
        <taxon>Eukaryota</taxon>
        <taxon>Metazoa</taxon>
        <taxon>Ecdysozoa</taxon>
        <taxon>Arthropoda</taxon>
        <taxon>Chelicerata</taxon>
        <taxon>Arachnida</taxon>
        <taxon>Araneae</taxon>
        <taxon>Araneomorphae</taxon>
        <taxon>Entelegynae</taxon>
        <taxon>Araneoidea</taxon>
        <taxon>Araneidae</taxon>
        <taxon>Araneus</taxon>
    </lineage>
</organism>
<evidence type="ECO:0000256" key="6">
    <source>
        <dbReference type="PROSITE-ProRule" id="PRU00283"/>
    </source>
</evidence>
<dbReference type="InterPro" id="IPR019821">
    <property type="entry name" value="Kinesin_motor_CS"/>
</dbReference>
<dbReference type="InterPro" id="IPR009057">
    <property type="entry name" value="Homeodomain-like_sf"/>
</dbReference>
<dbReference type="GO" id="GO:0015074">
    <property type="term" value="P:DNA integration"/>
    <property type="evidence" value="ECO:0007669"/>
    <property type="project" value="InterPro"/>
</dbReference>
<dbReference type="GO" id="GO:0006313">
    <property type="term" value="P:DNA transposition"/>
    <property type="evidence" value="ECO:0007669"/>
    <property type="project" value="InterPro"/>
</dbReference>
<dbReference type="GO" id="GO:0008017">
    <property type="term" value="F:microtubule binding"/>
    <property type="evidence" value="ECO:0007669"/>
    <property type="project" value="InterPro"/>
</dbReference>
<keyword evidence="3 7" id="KW-0547">Nucleotide-binding</keyword>
<dbReference type="Pfam" id="PF13358">
    <property type="entry name" value="DDE_3"/>
    <property type="match status" value="1"/>
</dbReference>
<dbReference type="SUPFAM" id="SSF52540">
    <property type="entry name" value="P-loop containing nucleoside triphosphate hydrolases"/>
    <property type="match status" value="1"/>
</dbReference>
<dbReference type="PANTHER" id="PTHR47969">
    <property type="entry name" value="CHROMOSOME-ASSOCIATED KINESIN KIF4A-RELATED"/>
    <property type="match status" value="1"/>
</dbReference>
<feature type="region of interest" description="Disordered" evidence="8">
    <location>
        <begin position="124"/>
        <end position="143"/>
    </location>
</feature>
<dbReference type="Pfam" id="PF00225">
    <property type="entry name" value="Kinesin"/>
    <property type="match status" value="1"/>
</dbReference>
<dbReference type="PROSITE" id="PS50067">
    <property type="entry name" value="KINESIN_MOTOR_2"/>
    <property type="match status" value="1"/>
</dbReference>
<dbReference type="OrthoDB" id="6420383at2759"/>
<feature type="compositionally biased region" description="Basic residues" evidence="8">
    <location>
        <begin position="806"/>
        <end position="815"/>
    </location>
</feature>
<feature type="compositionally biased region" description="Basic and acidic residues" evidence="8">
    <location>
        <begin position="629"/>
        <end position="639"/>
    </location>
</feature>
<dbReference type="Proteomes" id="UP000499080">
    <property type="component" value="Unassembled WGS sequence"/>
</dbReference>
<dbReference type="InterPro" id="IPR027640">
    <property type="entry name" value="Kinesin-like_fam"/>
</dbReference>
<evidence type="ECO:0000256" key="4">
    <source>
        <dbReference type="ARBA" id="ARBA00022840"/>
    </source>
</evidence>
<keyword evidence="4 7" id="KW-0067">ATP-binding</keyword>
<dbReference type="GO" id="GO:0051231">
    <property type="term" value="P:spindle elongation"/>
    <property type="evidence" value="ECO:0007669"/>
    <property type="project" value="TreeGrafter"/>
</dbReference>
<name>A0A4Y2QZ71_ARAVE</name>
<evidence type="ECO:0000256" key="5">
    <source>
        <dbReference type="ARBA" id="ARBA00023212"/>
    </source>
</evidence>
<gene>
    <name evidence="11" type="primary">KIF12_2</name>
    <name evidence="10" type="synonym">KIF12_3</name>
    <name evidence="11" type="ORF">AVEN_144773_1</name>
    <name evidence="10" type="ORF">AVEN_93346_1</name>
</gene>
<dbReference type="PROSITE" id="PS00411">
    <property type="entry name" value="KINESIN_MOTOR_1"/>
    <property type="match status" value="1"/>
</dbReference>
<comment type="caution">
    <text evidence="11">The sequence shown here is derived from an EMBL/GenBank/DDBJ whole genome shotgun (WGS) entry which is preliminary data.</text>
</comment>
<dbReference type="PANTHER" id="PTHR47969:SF33">
    <property type="entry name" value="KINESIN-LIKE PROTEIN"/>
    <property type="match status" value="1"/>
</dbReference>
<keyword evidence="7" id="KW-0505">Motor protein</keyword>
<comment type="similarity">
    <text evidence="6 7">Belongs to the TRAFAC class myosin-kinesin ATPase superfamily. Kinesin family.</text>
</comment>
<dbReference type="GO" id="GO:0005875">
    <property type="term" value="C:microtubule associated complex"/>
    <property type="evidence" value="ECO:0007669"/>
    <property type="project" value="TreeGrafter"/>
</dbReference>
<evidence type="ECO:0000313" key="12">
    <source>
        <dbReference type="Proteomes" id="UP000499080"/>
    </source>
</evidence>
<feature type="region of interest" description="Disordered" evidence="8">
    <location>
        <begin position="629"/>
        <end position="650"/>
    </location>
</feature>
<dbReference type="InterPro" id="IPR038717">
    <property type="entry name" value="Tc1-like_DDE_dom"/>
</dbReference>
<comment type="caution">
    <text evidence="6">Lacks conserved residue(s) required for the propagation of feature annotation.</text>
</comment>
<reference evidence="11 12" key="1">
    <citation type="journal article" date="2019" name="Sci. Rep.">
        <title>Orb-weaving spider Araneus ventricosus genome elucidates the spidroin gene catalogue.</title>
        <authorList>
            <person name="Kono N."/>
            <person name="Nakamura H."/>
            <person name="Ohtoshi R."/>
            <person name="Moran D.A.P."/>
            <person name="Shinohara A."/>
            <person name="Yoshida Y."/>
            <person name="Fujiwara M."/>
            <person name="Mori M."/>
            <person name="Tomita M."/>
            <person name="Arakawa K."/>
        </authorList>
    </citation>
    <scope>NUCLEOTIDE SEQUENCE [LARGE SCALE GENOMIC DNA]</scope>
</reference>
<evidence type="ECO:0000256" key="1">
    <source>
        <dbReference type="ARBA" id="ARBA00004123"/>
    </source>
</evidence>
<keyword evidence="12" id="KW-1185">Reference proteome</keyword>
<feature type="domain" description="Kinesin motor" evidence="9">
    <location>
        <begin position="376"/>
        <end position="525"/>
    </location>
</feature>
<keyword evidence="5" id="KW-0963">Cytoplasm</keyword>
<dbReference type="AlphaFoldDB" id="A0A4Y2QZ71"/>
<dbReference type="InterPro" id="IPR001752">
    <property type="entry name" value="Kinesin_motor_dom"/>
</dbReference>
<dbReference type="InterPro" id="IPR036388">
    <property type="entry name" value="WH-like_DNA-bd_sf"/>
</dbReference>
<evidence type="ECO:0000259" key="9">
    <source>
        <dbReference type="PROSITE" id="PS50067"/>
    </source>
</evidence>
<proteinExistence type="inferred from homology"/>
<accession>A0A4Y2QZ71</accession>
<dbReference type="GO" id="GO:0007018">
    <property type="term" value="P:microtubule-based movement"/>
    <property type="evidence" value="ECO:0007669"/>
    <property type="project" value="InterPro"/>
</dbReference>
<dbReference type="InterPro" id="IPR002492">
    <property type="entry name" value="Transposase_Tc1-like"/>
</dbReference>
<dbReference type="Pfam" id="PF01498">
    <property type="entry name" value="HTH_Tnp_Tc3_2"/>
    <property type="match status" value="1"/>
</dbReference>
<evidence type="ECO:0000256" key="2">
    <source>
        <dbReference type="ARBA" id="ARBA00004245"/>
    </source>
</evidence>
<dbReference type="GO" id="GO:0007052">
    <property type="term" value="P:mitotic spindle organization"/>
    <property type="evidence" value="ECO:0007669"/>
    <property type="project" value="TreeGrafter"/>
</dbReference>
<dbReference type="Gene3D" id="3.30.420.10">
    <property type="entry name" value="Ribonuclease H-like superfamily/Ribonuclease H"/>
    <property type="match status" value="1"/>
</dbReference>
<dbReference type="GO" id="GO:0005634">
    <property type="term" value="C:nucleus"/>
    <property type="evidence" value="ECO:0007669"/>
    <property type="project" value="UniProtKB-SubCell"/>
</dbReference>
<dbReference type="InterPro" id="IPR027417">
    <property type="entry name" value="P-loop_NTPase"/>
</dbReference>
<dbReference type="SMART" id="SM00129">
    <property type="entry name" value="KISc"/>
    <property type="match status" value="1"/>
</dbReference>
<comment type="subcellular location">
    <subcellularLocation>
        <location evidence="2">Cytoplasm</location>
        <location evidence="2">Cytoskeleton</location>
    </subcellularLocation>
    <subcellularLocation>
        <location evidence="1">Nucleus</location>
    </subcellularLocation>
</comment>
<dbReference type="GO" id="GO:0003677">
    <property type="term" value="F:DNA binding"/>
    <property type="evidence" value="ECO:0007669"/>
    <property type="project" value="InterPro"/>
</dbReference>
<evidence type="ECO:0000313" key="11">
    <source>
        <dbReference type="EMBL" id="GBN68490.1"/>
    </source>
</evidence>
<evidence type="ECO:0000256" key="7">
    <source>
        <dbReference type="RuleBase" id="RU000394"/>
    </source>
</evidence>
<keyword evidence="7" id="KW-0493">Microtubule</keyword>
<protein>
    <recommendedName>
        <fullName evidence="7">Kinesin-like protein</fullName>
    </recommendedName>
</protein>
<evidence type="ECO:0000313" key="10">
    <source>
        <dbReference type="EMBL" id="GBN68489.1"/>
    </source>
</evidence>
<evidence type="ECO:0000256" key="8">
    <source>
        <dbReference type="SAM" id="MobiDB-lite"/>
    </source>
</evidence>
<dbReference type="Gene3D" id="1.10.10.10">
    <property type="entry name" value="Winged helix-like DNA-binding domain superfamily/Winged helix DNA-binding domain"/>
    <property type="match status" value="1"/>
</dbReference>
<evidence type="ECO:0000256" key="3">
    <source>
        <dbReference type="ARBA" id="ARBA00022741"/>
    </source>
</evidence>
<dbReference type="GO" id="GO:0003777">
    <property type="term" value="F:microtubule motor activity"/>
    <property type="evidence" value="ECO:0007669"/>
    <property type="project" value="InterPro"/>
</dbReference>
<dbReference type="GO" id="GO:0005524">
    <property type="term" value="F:ATP binding"/>
    <property type="evidence" value="ECO:0007669"/>
    <property type="project" value="UniProtKB-KW"/>
</dbReference>
<dbReference type="InterPro" id="IPR036397">
    <property type="entry name" value="RNaseH_sf"/>
</dbReference>
<dbReference type="SUPFAM" id="SSF46689">
    <property type="entry name" value="Homeodomain-like"/>
    <property type="match status" value="1"/>
</dbReference>
<feature type="compositionally biased region" description="Basic and acidic residues" evidence="8">
    <location>
        <begin position="830"/>
        <end position="845"/>
    </location>
</feature>
<dbReference type="EMBL" id="BGPR01015228">
    <property type="protein sequence ID" value="GBN68490.1"/>
    <property type="molecule type" value="Genomic_DNA"/>
</dbReference>